<keyword evidence="2" id="KW-0255">Endonuclease</keyword>
<dbReference type="STRING" id="1097556.M5EFE3"/>
<feature type="non-terminal residue" evidence="2">
    <location>
        <position position="1"/>
    </location>
</feature>
<reference evidence="2" key="1">
    <citation type="journal article" date="2013" name="MBio">
        <title>Genome sequencing of the plant pathogen Taphrina deformans, the causal agent of peach leaf curl .</title>
        <authorList>
            <person name="Cisse O.H."/>
            <person name="Almeida J.M.G.C.F."/>
            <person name="Fonseca A."/>
            <person name="Kumar A.A."/>
            <person name="Salojarvi J."/>
            <person name="Overmyer K."/>
            <person name="Hauser P.M."/>
            <person name="Pagni M."/>
        </authorList>
    </citation>
    <scope>NUCLEOTIDE SEQUENCE</scope>
    <source>
        <strain evidence="2">PYCC 5710</strain>
    </source>
</reference>
<proteinExistence type="predicted"/>
<reference evidence="2" key="2">
    <citation type="submission" date="2013-02" db="EMBL/GenBank/DDBJ databases">
        <authorList>
            <person name="Cisse O."/>
        </authorList>
    </citation>
    <scope>NUCLEOTIDE SEQUENCE</scope>
    <source>
        <strain evidence="2">PYCC 5710</strain>
    </source>
</reference>
<protein>
    <submittedName>
        <fullName evidence="2">Laglidadg DNA endonuclease</fullName>
    </submittedName>
</protein>
<accession>M5EFE3</accession>
<keyword evidence="2" id="KW-0540">Nuclease</keyword>
<dbReference type="VEuPathDB" id="FungiDB:TMP_tdefPYCC5710_4"/>
<evidence type="ECO:0000259" key="1">
    <source>
        <dbReference type="Pfam" id="PF03161"/>
    </source>
</evidence>
<keyword evidence="2" id="KW-0378">Hydrolase</keyword>
<feature type="domain" description="Homing endonuclease LAGLIDADG" evidence="1">
    <location>
        <begin position="83"/>
        <end position="257"/>
    </location>
</feature>
<dbReference type="Gene3D" id="3.10.28.10">
    <property type="entry name" value="Homing endonucleases"/>
    <property type="match status" value="2"/>
</dbReference>
<dbReference type="Pfam" id="PF03161">
    <property type="entry name" value="LAGLIDADG_2"/>
    <property type="match status" value="1"/>
</dbReference>
<dbReference type="SUPFAM" id="SSF55608">
    <property type="entry name" value="Homing endonucleases"/>
    <property type="match status" value="1"/>
</dbReference>
<keyword evidence="2" id="KW-0496">Mitochondrion</keyword>
<comment type="caution">
    <text evidence="2">The sequence shown here is derived from an EMBL/GenBank/DDBJ whole genome shotgun (WGS) entry which is preliminary data.</text>
</comment>
<sequence>SSGFGLKTGGPKLCLKNKIKDTSLKRSQKNVIFNNSNILFNNSFFSIKKIWSNNFTQINLTRSFHQRVRSINRIGPHNCDVISVIVGLMLGDGYCNVRTGEGTRICLRQGAIHKEYLFYLYAFFLERGYCSKLEPIQYTRKLNHNGLTKTHYGYEFNTYTFRSLNWIHKLFYKNGKKIVPLNIEYLITPLTLAVWISDDGGWANGGVRIATNEFTLTEVTLLANILRSKFALDVTIQKISIENKYSIYIKKNSVSKLKEIIFPYLNSSRYYKLGLKPKV</sequence>
<dbReference type="InterPro" id="IPR004860">
    <property type="entry name" value="LAGLIDADG_dom"/>
</dbReference>
<dbReference type="InterPro" id="IPR027434">
    <property type="entry name" value="Homing_endonucl"/>
</dbReference>
<geneLocation type="mitochondrion" evidence="2"/>
<dbReference type="OrthoDB" id="3887413at2759"/>
<evidence type="ECO:0000313" key="2">
    <source>
        <dbReference type="EMBL" id="CCV02641.1"/>
    </source>
</evidence>
<dbReference type="EMBL" id="CAUL01000001">
    <property type="protein sequence ID" value="CCV02641.1"/>
    <property type="molecule type" value="Genomic_DNA"/>
</dbReference>
<dbReference type="AlphaFoldDB" id="M5EFE3"/>
<dbReference type="GO" id="GO:0004519">
    <property type="term" value="F:endonuclease activity"/>
    <property type="evidence" value="ECO:0007669"/>
    <property type="project" value="UniProtKB-KW"/>
</dbReference>
<organism evidence="2">
    <name type="scientific">Taphrina deformans (strain PYCC 5710 / ATCC 11124 / CBS 356.35 / IMI 108563 / JCM 9778 / NBRC 8474)</name>
    <name type="common">Peach leaf curl fungus</name>
    <name type="synonym">Lalaria deformans</name>
    <dbReference type="NCBI Taxonomy" id="1097556"/>
    <lineage>
        <taxon>Eukaryota</taxon>
        <taxon>Fungi</taxon>
        <taxon>Dikarya</taxon>
        <taxon>Ascomycota</taxon>
        <taxon>Taphrinomycotina</taxon>
        <taxon>Taphrinomycetes</taxon>
        <taxon>Taphrinales</taxon>
        <taxon>Taphrinaceae</taxon>
        <taxon>Taphrina</taxon>
    </lineage>
</organism>
<name>M5EFE3_TAPDE</name>